<evidence type="ECO:0008006" key="5">
    <source>
        <dbReference type="Google" id="ProtNLM"/>
    </source>
</evidence>
<sequence length="242" mass="27487">MNRTERLLAMVQMLRRHRHPVTAEAIAREFDVSVRTVYRDVIDLQATGVPVRGEAGIGYVLDPGFDLPPLMFTADELEALMLGARFVRDRGDPGLVRAAEDATAKILAVLPPALKPVFSDASVFAPNYREPPRDRIDLAVVRRALRAGRKLEIAYRDLQDRPSERVIWPIAVGYMEAARMVVAWCELRQGFRHFRADRIERMTELDQRYPARRSVLLKSWQAEMAAERSRHDATSQKSSPAP</sequence>
<dbReference type="InterPro" id="IPR036390">
    <property type="entry name" value="WH_DNA-bd_sf"/>
</dbReference>
<feature type="domain" description="WYL" evidence="2">
    <location>
        <begin position="138"/>
        <end position="203"/>
    </location>
</feature>
<dbReference type="Pfam" id="PF08279">
    <property type="entry name" value="HTH_11"/>
    <property type="match status" value="1"/>
</dbReference>
<dbReference type="PANTHER" id="PTHR34580">
    <property type="match status" value="1"/>
</dbReference>
<dbReference type="InterPro" id="IPR026881">
    <property type="entry name" value="WYL_dom"/>
</dbReference>
<evidence type="ECO:0000313" key="3">
    <source>
        <dbReference type="EMBL" id="KPL50869.1"/>
    </source>
</evidence>
<dbReference type="InterPro" id="IPR051534">
    <property type="entry name" value="CBASS_pafABC_assoc_protein"/>
</dbReference>
<dbReference type="Pfam" id="PF13280">
    <property type="entry name" value="WYL"/>
    <property type="match status" value="1"/>
</dbReference>
<dbReference type="RefSeq" id="WP_054357032.1">
    <property type="nucleotide sequence ID" value="NZ_LJYW01000001.1"/>
</dbReference>
<reference evidence="3 4" key="2">
    <citation type="submission" date="2015-10" db="EMBL/GenBank/DDBJ databases">
        <title>Draft Genome Sequence of Prosthecomicrobium hirschii ATCC 27832.</title>
        <authorList>
            <person name="Daniel J."/>
            <person name="Givan S.A."/>
            <person name="Brun Y.V."/>
            <person name="Brown P.J."/>
        </authorList>
    </citation>
    <scope>NUCLEOTIDE SEQUENCE [LARGE SCALE GENOMIC DNA]</scope>
    <source>
        <strain evidence="3 4">16</strain>
    </source>
</reference>
<dbReference type="EMBL" id="LJYW01000001">
    <property type="protein sequence ID" value="KPL50869.1"/>
    <property type="molecule type" value="Genomic_DNA"/>
</dbReference>
<proteinExistence type="predicted"/>
<dbReference type="AlphaFoldDB" id="A0A0P6VFP3"/>
<dbReference type="STRING" id="665126.ABB55_00360"/>
<dbReference type="PANTHER" id="PTHR34580:SF3">
    <property type="entry name" value="PROTEIN PAFB"/>
    <property type="match status" value="1"/>
</dbReference>
<comment type="caution">
    <text evidence="3">The sequence shown here is derived from an EMBL/GenBank/DDBJ whole genome shotgun (WGS) entry which is preliminary data.</text>
</comment>
<evidence type="ECO:0000259" key="2">
    <source>
        <dbReference type="Pfam" id="PF13280"/>
    </source>
</evidence>
<gene>
    <name evidence="3" type="ORF">ABB55_00360</name>
</gene>
<keyword evidence="4" id="KW-1185">Reference proteome</keyword>
<protein>
    <recommendedName>
        <fullName evidence="5">DNA-binding protein</fullName>
    </recommendedName>
</protein>
<dbReference type="Gene3D" id="1.10.10.10">
    <property type="entry name" value="Winged helix-like DNA-binding domain superfamily/Winged helix DNA-binding domain"/>
    <property type="match status" value="1"/>
</dbReference>
<dbReference type="InterPro" id="IPR036388">
    <property type="entry name" value="WH-like_DNA-bd_sf"/>
</dbReference>
<accession>A0A0P6VFP3</accession>
<feature type="domain" description="Helix-turn-helix type 11" evidence="1">
    <location>
        <begin position="6"/>
        <end position="59"/>
    </location>
</feature>
<dbReference type="PROSITE" id="PS52050">
    <property type="entry name" value="WYL"/>
    <property type="match status" value="1"/>
</dbReference>
<evidence type="ECO:0000259" key="1">
    <source>
        <dbReference type="Pfam" id="PF08279"/>
    </source>
</evidence>
<organism evidence="3 4">
    <name type="scientific">Prosthecodimorpha hirschii</name>
    <dbReference type="NCBI Taxonomy" id="665126"/>
    <lineage>
        <taxon>Bacteria</taxon>
        <taxon>Pseudomonadati</taxon>
        <taxon>Pseudomonadota</taxon>
        <taxon>Alphaproteobacteria</taxon>
        <taxon>Hyphomicrobiales</taxon>
        <taxon>Ancalomicrobiaceae</taxon>
        <taxon>Prosthecodimorpha</taxon>
    </lineage>
</organism>
<dbReference type="Proteomes" id="UP000048984">
    <property type="component" value="Unassembled WGS sequence"/>
</dbReference>
<dbReference type="SUPFAM" id="SSF46785">
    <property type="entry name" value="Winged helix' DNA-binding domain"/>
    <property type="match status" value="1"/>
</dbReference>
<name>A0A0P6VFP3_9HYPH</name>
<reference evidence="3 4" key="1">
    <citation type="submission" date="2015-09" db="EMBL/GenBank/DDBJ databases">
        <authorList>
            <person name="Jackson K.R."/>
            <person name="Lunt B.L."/>
            <person name="Fisher J.N.B."/>
            <person name="Gardner A.V."/>
            <person name="Bailey M.E."/>
            <person name="Deus L.M."/>
            <person name="Earl A.S."/>
            <person name="Gibby P.D."/>
            <person name="Hartmann K.A."/>
            <person name="Liu J.E."/>
            <person name="Manci A.M."/>
            <person name="Nielsen D.A."/>
            <person name="Solomon M.B."/>
            <person name="Breakwell D.P."/>
            <person name="Burnett S.H."/>
            <person name="Grose J.H."/>
        </authorList>
    </citation>
    <scope>NUCLEOTIDE SEQUENCE [LARGE SCALE GENOMIC DNA]</scope>
    <source>
        <strain evidence="3 4">16</strain>
    </source>
</reference>
<dbReference type="InterPro" id="IPR013196">
    <property type="entry name" value="HTH_11"/>
</dbReference>
<evidence type="ECO:0000313" key="4">
    <source>
        <dbReference type="Proteomes" id="UP000048984"/>
    </source>
</evidence>